<organism evidence="2">
    <name type="scientific">Candidatus Kentrum sp. LPFa</name>
    <dbReference type="NCBI Taxonomy" id="2126335"/>
    <lineage>
        <taxon>Bacteria</taxon>
        <taxon>Pseudomonadati</taxon>
        <taxon>Pseudomonadota</taxon>
        <taxon>Gammaproteobacteria</taxon>
        <taxon>Candidatus Kentrum</taxon>
    </lineage>
</organism>
<dbReference type="EMBL" id="CAADFM010000380">
    <property type="protein sequence ID" value="VFK23456.1"/>
    <property type="molecule type" value="Genomic_DNA"/>
</dbReference>
<evidence type="ECO:0000313" key="2">
    <source>
        <dbReference type="EMBL" id="VFK23456.1"/>
    </source>
</evidence>
<reference evidence="2" key="1">
    <citation type="submission" date="2019-02" db="EMBL/GenBank/DDBJ databases">
        <authorList>
            <person name="Gruber-Vodicka R. H."/>
            <person name="Seah K. B. B."/>
        </authorList>
    </citation>
    <scope>NUCLEOTIDE SEQUENCE</scope>
    <source>
        <strain evidence="2">BECK_S312</strain>
        <strain evidence="3">BECK_S426</strain>
    </source>
</reference>
<evidence type="ECO:0000313" key="3">
    <source>
        <dbReference type="EMBL" id="VFK35339.1"/>
    </source>
</evidence>
<feature type="compositionally biased region" description="Basic residues" evidence="1">
    <location>
        <begin position="1"/>
        <end position="12"/>
    </location>
</feature>
<proteinExistence type="predicted"/>
<protein>
    <recommendedName>
        <fullName evidence="4">Type I restriction enzyme R protein N terminus (HSDR_N)</fullName>
    </recommendedName>
</protein>
<name>A0A450X2E1_9GAMM</name>
<evidence type="ECO:0008006" key="4">
    <source>
        <dbReference type="Google" id="ProtNLM"/>
    </source>
</evidence>
<dbReference type="EMBL" id="CAADFP010000362">
    <property type="protein sequence ID" value="VFK35339.1"/>
    <property type="molecule type" value="Genomic_DNA"/>
</dbReference>
<dbReference type="AlphaFoldDB" id="A0A450X2E1"/>
<sequence length="211" mass="23774">MKIKLQSRSVRRTGHDERNRRSRSSECAIVEHRDLFSGIDPVQIDEYTKKKLEENVPLTLAVNTEKARSEFIIAFVLLELRSSLDNRISLFSGIDFEVDREKRLTGSCDFIISLSMEQLFLTTPVVMVVEAKNENIIAGIGQCLAEMVASKLFNESERNGINVIFGVMTTGSAWRFLKLAGNTAFIDKKEYHIDAIDRIMGILTAMVGQLA</sequence>
<feature type="region of interest" description="Disordered" evidence="1">
    <location>
        <begin position="1"/>
        <end position="24"/>
    </location>
</feature>
<accession>A0A450X2E1</accession>
<gene>
    <name evidence="2" type="ORF">BECKLPF1236A_GA0070988_103802</name>
    <name evidence="3" type="ORF">BECKLPF1236C_GA0070990_103622</name>
</gene>
<evidence type="ECO:0000256" key="1">
    <source>
        <dbReference type="SAM" id="MobiDB-lite"/>
    </source>
</evidence>